<keyword evidence="8 11" id="KW-0067">ATP-binding</keyword>
<evidence type="ECO:0000256" key="4">
    <source>
        <dbReference type="ARBA" id="ARBA00022695"/>
    </source>
</evidence>
<dbReference type="GO" id="GO:0042245">
    <property type="term" value="P:RNA repair"/>
    <property type="evidence" value="ECO:0007669"/>
    <property type="project" value="UniProtKB-KW"/>
</dbReference>
<dbReference type="GO" id="GO:0001680">
    <property type="term" value="P:tRNA 3'-terminal CCA addition"/>
    <property type="evidence" value="ECO:0007669"/>
    <property type="project" value="UniProtKB-UniRule"/>
</dbReference>
<feature type="domain" description="tRNA nucleotidyltransferase/poly(A) polymerase RNA and SrmB- binding" evidence="13">
    <location>
        <begin position="176"/>
        <end position="232"/>
    </location>
</feature>
<evidence type="ECO:0000313" key="15">
    <source>
        <dbReference type="EMBL" id="KJY56533.1"/>
    </source>
</evidence>
<keyword evidence="6 11" id="KW-0547">Nucleotide-binding</keyword>
<dbReference type="NCBIfam" id="NF009814">
    <property type="entry name" value="PRK13299.1"/>
    <property type="match status" value="1"/>
</dbReference>
<feature type="binding site" evidence="11">
    <location>
        <position position="117"/>
    </location>
    <ligand>
        <name>CTP</name>
        <dbReference type="ChEBI" id="CHEBI:37563"/>
    </ligand>
</feature>
<dbReference type="AlphaFoldDB" id="A0A0F4LDZ7"/>
<evidence type="ECO:0000256" key="3">
    <source>
        <dbReference type="ARBA" id="ARBA00022694"/>
    </source>
</evidence>
<dbReference type="EMBL" id="JXLI01000010">
    <property type="protein sequence ID" value="KJY56533.1"/>
    <property type="molecule type" value="Genomic_DNA"/>
</dbReference>
<dbReference type="GO" id="GO:0000049">
    <property type="term" value="F:tRNA binding"/>
    <property type="evidence" value="ECO:0007669"/>
    <property type="project" value="UniProtKB-UniRule"/>
</dbReference>
<keyword evidence="7 11" id="KW-0692">RNA repair</keyword>
<dbReference type="GO" id="GO:0004810">
    <property type="term" value="F:CCA tRNA nucleotidyltransferase activity"/>
    <property type="evidence" value="ECO:0007669"/>
    <property type="project" value="UniProtKB-UniRule"/>
</dbReference>
<keyword evidence="9 11" id="KW-0460">Magnesium</keyword>
<evidence type="ECO:0000256" key="9">
    <source>
        <dbReference type="ARBA" id="ARBA00022842"/>
    </source>
</evidence>
<feature type="binding site" evidence="11">
    <location>
        <position position="169"/>
    </location>
    <ligand>
        <name>ATP</name>
        <dbReference type="ChEBI" id="CHEBI:30616"/>
    </ligand>
</feature>
<dbReference type="Pfam" id="PF12627">
    <property type="entry name" value="PolyA_pol_RNAbd"/>
    <property type="match status" value="1"/>
</dbReference>
<dbReference type="STRING" id="1218507.JF74_08710"/>
<keyword evidence="10 11" id="KW-0694">RNA-binding</keyword>
<evidence type="ECO:0000313" key="16">
    <source>
        <dbReference type="Proteomes" id="UP000033531"/>
    </source>
</evidence>
<feature type="binding site" evidence="11">
    <location>
        <position position="33"/>
    </location>
    <ligand>
        <name>CTP</name>
        <dbReference type="ChEBI" id="CHEBI:37563"/>
    </ligand>
</feature>
<feature type="domain" description="Poly A polymerase head" evidence="12">
    <location>
        <begin position="28"/>
        <end position="147"/>
    </location>
</feature>
<comment type="function">
    <text evidence="11">Catalyzes the addition and repair of the essential 3'-terminal CCA sequence in tRNAs without using a nucleic acid template. Adds these three nucleotides in the order of C, C, and A to the tRNA nucleotide-73, using CTP and ATP as substrates and producing inorganic pyrophosphate. tRNA 3'-terminal CCA addition is required both for tRNA processing and repair. Also involved in tRNA surveillance by mediating tandem CCA addition to generate a CCACCA at the 3' terminus of unstable tRNAs. While stable tRNAs receive only 3'-terminal CCA, unstable tRNAs are marked with CCACCA and rapidly degraded.</text>
</comment>
<dbReference type="InterPro" id="IPR002646">
    <property type="entry name" value="PolA_pol_head_dom"/>
</dbReference>
<comment type="catalytic activity">
    <reaction evidence="11">
        <text>a tRNA precursor + 2 CTP + ATP = a tRNA with a 3' CCA end + 3 diphosphate</text>
        <dbReference type="Rhea" id="RHEA:14433"/>
        <dbReference type="Rhea" id="RHEA-COMP:10465"/>
        <dbReference type="Rhea" id="RHEA-COMP:10468"/>
        <dbReference type="ChEBI" id="CHEBI:30616"/>
        <dbReference type="ChEBI" id="CHEBI:33019"/>
        <dbReference type="ChEBI" id="CHEBI:37563"/>
        <dbReference type="ChEBI" id="CHEBI:74896"/>
        <dbReference type="ChEBI" id="CHEBI:83071"/>
        <dbReference type="EC" id="2.7.7.72"/>
    </reaction>
</comment>
<feature type="binding site" evidence="11">
    <location>
        <position position="166"/>
    </location>
    <ligand>
        <name>CTP</name>
        <dbReference type="ChEBI" id="CHEBI:37563"/>
    </ligand>
</feature>
<dbReference type="Proteomes" id="UP000033531">
    <property type="component" value="Unassembled WGS sequence"/>
</dbReference>
<feature type="binding site" evidence="11">
    <location>
        <position position="160"/>
    </location>
    <ligand>
        <name>ATP</name>
        <dbReference type="ChEBI" id="CHEBI:30616"/>
    </ligand>
</feature>
<protein>
    <recommendedName>
        <fullName evidence="11">CCA-adding enzyme</fullName>
        <ecNumber evidence="11">2.7.7.72</ecNumber>
    </recommendedName>
    <alternativeName>
        <fullName evidence="11">CCA tRNA nucleotidyltransferase</fullName>
    </alternativeName>
    <alternativeName>
        <fullName evidence="11">tRNA CCA-pyrophosphorylase</fullName>
    </alternativeName>
    <alternativeName>
        <fullName evidence="11">tRNA adenylyl-/cytidylyl- transferase</fullName>
    </alternativeName>
    <alternativeName>
        <fullName evidence="11">tRNA nucleotidyltransferase</fullName>
    </alternativeName>
    <alternativeName>
        <fullName evidence="11">tRNA-NT</fullName>
    </alternativeName>
</protein>
<evidence type="ECO:0000256" key="2">
    <source>
        <dbReference type="ARBA" id="ARBA00022679"/>
    </source>
</evidence>
<dbReference type="SUPFAM" id="SSF81891">
    <property type="entry name" value="Poly A polymerase C-terminal region-like"/>
    <property type="match status" value="1"/>
</dbReference>
<dbReference type="Pfam" id="PF13735">
    <property type="entry name" value="tRNA_NucTran2_2"/>
    <property type="match status" value="1"/>
</dbReference>
<reference evidence="15 16" key="1">
    <citation type="submission" date="2015-01" db="EMBL/GenBank/DDBJ databases">
        <title>Comparative genomics of the lactic acid bacteria isolated from the honey bee gut.</title>
        <authorList>
            <person name="Ellegaard K.M."/>
            <person name="Tamarit D."/>
            <person name="Javelind E."/>
            <person name="Olofsson T."/>
            <person name="Andersson S.G."/>
            <person name="Vasquez A."/>
        </authorList>
    </citation>
    <scope>NUCLEOTIDE SEQUENCE [LARGE SCALE GENOMIC DNA]</scope>
    <source>
        <strain evidence="15 16">Hma8</strain>
    </source>
</reference>
<dbReference type="HAMAP" id="MF_01263">
    <property type="entry name" value="CCA_bact_type3"/>
    <property type="match status" value="1"/>
</dbReference>
<comment type="cofactor">
    <cofactor evidence="1 11">
        <name>Mg(2+)</name>
        <dbReference type="ChEBI" id="CHEBI:18420"/>
    </cofactor>
</comment>
<evidence type="ECO:0000256" key="8">
    <source>
        <dbReference type="ARBA" id="ARBA00022840"/>
    </source>
</evidence>
<comment type="subunit">
    <text evidence="11">Homodimer.</text>
</comment>
<comment type="caution">
    <text evidence="15">The sequence shown here is derived from an EMBL/GenBank/DDBJ whole genome shotgun (WGS) entry which is preliminary data.</text>
</comment>
<dbReference type="InterPro" id="IPR023068">
    <property type="entry name" value="CCA-adding_enz_firmicutes"/>
</dbReference>
<proteinExistence type="inferred from homology"/>
<accession>A0A0F4LDZ7</accession>
<feature type="binding site" evidence="11">
    <location>
        <position position="33"/>
    </location>
    <ligand>
        <name>ATP</name>
        <dbReference type="ChEBI" id="CHEBI:30616"/>
    </ligand>
</feature>
<evidence type="ECO:0000259" key="13">
    <source>
        <dbReference type="Pfam" id="PF12627"/>
    </source>
</evidence>
<evidence type="ECO:0000259" key="14">
    <source>
        <dbReference type="Pfam" id="PF13735"/>
    </source>
</evidence>
<keyword evidence="5 11" id="KW-0479">Metal-binding</keyword>
<dbReference type="CDD" id="cd05398">
    <property type="entry name" value="NT_ClassII-CCAase"/>
    <property type="match status" value="1"/>
</dbReference>
<keyword evidence="3 11" id="KW-0819">tRNA processing</keyword>
<evidence type="ECO:0000256" key="6">
    <source>
        <dbReference type="ARBA" id="ARBA00022741"/>
    </source>
</evidence>
<sequence length="399" mass="45008">MMKINNLPAIFTAAFPVLQQLEQANYEAYFVGGSVRDLLLKRPIHDIDIATSAYPEEVKQLFPKTIDTGIKHGTVTVLHGGSSYEITTFRTESGYQDFRRPDHVTFVQNLAEDLKRRDFTINALAMNRKGEIIDLFNGIGDLQKHLIKAVGDPMKRFHEDALRMMRAVRFMSQLCFDLEPQTEKAVKDMHQLLPKISVERIRDEFVKMGTGTNSRAAFKVFLRTKLSDGVPDFAGKSELLAIYPKLKFNPSMETSLWAIIIILLKITDNQITQFMRDWKNSNAMTEKVKKIVNLFDLISAKSPSDLELFNAGKETLLNTIDVAHILGQPINSEALVDRYTALPIKSISELAIDGQFLIANGVKPGPNLGLILDQIKQKVIAGELVNSKDDIQEYLEQIK</sequence>
<feature type="binding site" evidence="11">
    <location>
        <position position="36"/>
    </location>
    <ligand>
        <name>ATP</name>
        <dbReference type="ChEBI" id="CHEBI:30616"/>
    </ligand>
</feature>
<name>A0A0F4LDZ7_9LACO</name>
<feature type="binding site" evidence="11">
    <location>
        <position position="163"/>
    </location>
    <ligand>
        <name>ATP</name>
        <dbReference type="ChEBI" id="CHEBI:30616"/>
    </ligand>
</feature>
<dbReference type="InterPro" id="IPR032810">
    <property type="entry name" value="CCA-adding_enz_C"/>
</dbReference>
<dbReference type="PATRIC" id="fig|1218507.3.peg.1040"/>
<comment type="miscellaneous">
    <text evidence="11">A single active site specifically recognizes both ATP and CTP and is responsible for their addition.</text>
</comment>
<dbReference type="GO" id="GO:0000287">
    <property type="term" value="F:magnesium ion binding"/>
    <property type="evidence" value="ECO:0007669"/>
    <property type="project" value="UniProtKB-UniRule"/>
</dbReference>
<dbReference type="Pfam" id="PF01743">
    <property type="entry name" value="PolyA_pol"/>
    <property type="match status" value="1"/>
</dbReference>
<feature type="binding site" evidence="11">
    <location>
        <position position="160"/>
    </location>
    <ligand>
        <name>CTP</name>
        <dbReference type="ChEBI" id="CHEBI:37563"/>
    </ligand>
</feature>
<evidence type="ECO:0000256" key="5">
    <source>
        <dbReference type="ARBA" id="ARBA00022723"/>
    </source>
</evidence>
<evidence type="ECO:0000256" key="11">
    <source>
        <dbReference type="HAMAP-Rule" id="MF_01263"/>
    </source>
</evidence>
<feature type="binding site" evidence="11">
    <location>
        <position position="48"/>
    </location>
    <ligand>
        <name>Mg(2+)</name>
        <dbReference type="ChEBI" id="CHEBI:18420"/>
    </ligand>
</feature>
<dbReference type="Gene3D" id="1.20.58.560">
    <property type="match status" value="1"/>
</dbReference>
<evidence type="ECO:0000256" key="10">
    <source>
        <dbReference type="ARBA" id="ARBA00022884"/>
    </source>
</evidence>
<dbReference type="HOGENOM" id="CLU_015961_3_0_9"/>
<gene>
    <name evidence="15" type="primary">papS</name>
    <name evidence="11" type="synonym">cca</name>
    <name evidence="15" type="ORF">JF74_08710</name>
</gene>
<dbReference type="OrthoDB" id="9805698at2"/>
<keyword evidence="4 11" id="KW-0548">Nucleotidyltransferase</keyword>
<dbReference type="Gene3D" id="1.10.246.80">
    <property type="match status" value="1"/>
</dbReference>
<dbReference type="InterPro" id="IPR032828">
    <property type="entry name" value="PolyA_RNA-bd"/>
</dbReference>
<dbReference type="PANTHER" id="PTHR46173">
    <property type="entry name" value="CCA TRNA NUCLEOTIDYLTRANSFERASE 1, MITOCHONDRIAL"/>
    <property type="match status" value="1"/>
</dbReference>
<feature type="binding site" evidence="11">
    <location>
        <position position="169"/>
    </location>
    <ligand>
        <name>CTP</name>
        <dbReference type="ChEBI" id="CHEBI:37563"/>
    </ligand>
</feature>
<feature type="binding site" evidence="11">
    <location>
        <position position="117"/>
    </location>
    <ligand>
        <name>ATP</name>
        <dbReference type="ChEBI" id="CHEBI:30616"/>
    </ligand>
</feature>
<dbReference type="RefSeq" id="WP_046324804.1">
    <property type="nucleotide sequence ID" value="NZ_JBHTMT010000001.1"/>
</dbReference>
<dbReference type="Gene3D" id="1.10.3090.10">
    <property type="entry name" value="cca-adding enzyme, domain 2"/>
    <property type="match status" value="1"/>
</dbReference>
<organism evidence="15 16">
    <name type="scientific">Lactobacillus melliventris</name>
    <dbReference type="NCBI Taxonomy" id="1218507"/>
    <lineage>
        <taxon>Bacteria</taxon>
        <taxon>Bacillati</taxon>
        <taxon>Bacillota</taxon>
        <taxon>Bacilli</taxon>
        <taxon>Lactobacillales</taxon>
        <taxon>Lactobacillaceae</taxon>
        <taxon>Lactobacillus</taxon>
    </lineage>
</organism>
<keyword evidence="2 11" id="KW-0808">Transferase</keyword>
<dbReference type="InterPro" id="IPR043519">
    <property type="entry name" value="NT_sf"/>
</dbReference>
<evidence type="ECO:0000259" key="12">
    <source>
        <dbReference type="Pfam" id="PF01743"/>
    </source>
</evidence>
<feature type="binding site" evidence="11">
    <location>
        <position position="46"/>
    </location>
    <ligand>
        <name>Mg(2+)</name>
        <dbReference type="ChEBI" id="CHEBI:18420"/>
    </ligand>
</feature>
<comment type="similarity">
    <text evidence="11">Belongs to the tRNA nucleotidyltransferase/poly(A) polymerase family. Bacterial CCA-adding enzyme type 3 subfamily.</text>
</comment>
<dbReference type="InterPro" id="IPR050264">
    <property type="entry name" value="Bact_CCA-adding_enz_type3_sf"/>
</dbReference>
<evidence type="ECO:0000256" key="1">
    <source>
        <dbReference type="ARBA" id="ARBA00001946"/>
    </source>
</evidence>
<feature type="domain" description="CCA-adding enzyme C-terminal" evidence="14">
    <location>
        <begin position="251"/>
        <end position="394"/>
    </location>
</feature>
<dbReference type="PANTHER" id="PTHR46173:SF1">
    <property type="entry name" value="CCA TRNA NUCLEOTIDYLTRANSFERASE 1, MITOCHONDRIAL"/>
    <property type="match status" value="1"/>
</dbReference>
<feature type="binding site" evidence="11">
    <location>
        <position position="36"/>
    </location>
    <ligand>
        <name>CTP</name>
        <dbReference type="ChEBI" id="CHEBI:37563"/>
    </ligand>
</feature>
<feature type="binding site" evidence="11">
    <location>
        <position position="166"/>
    </location>
    <ligand>
        <name>ATP</name>
        <dbReference type="ChEBI" id="CHEBI:30616"/>
    </ligand>
</feature>
<evidence type="ECO:0000256" key="7">
    <source>
        <dbReference type="ARBA" id="ARBA00022800"/>
    </source>
</evidence>
<dbReference type="EC" id="2.7.7.72" evidence="11"/>
<comment type="catalytic activity">
    <reaction evidence="11">
        <text>a tRNA with a 3' CCA end + 2 CTP + ATP = a tRNA with a 3' CCACCA end + 3 diphosphate</text>
        <dbReference type="Rhea" id="RHEA:76235"/>
        <dbReference type="Rhea" id="RHEA-COMP:10468"/>
        <dbReference type="Rhea" id="RHEA-COMP:18655"/>
        <dbReference type="ChEBI" id="CHEBI:30616"/>
        <dbReference type="ChEBI" id="CHEBI:33019"/>
        <dbReference type="ChEBI" id="CHEBI:37563"/>
        <dbReference type="ChEBI" id="CHEBI:83071"/>
        <dbReference type="ChEBI" id="CHEBI:195187"/>
    </reaction>
</comment>
<dbReference type="Gene3D" id="3.30.460.10">
    <property type="entry name" value="Beta Polymerase, domain 2"/>
    <property type="match status" value="1"/>
</dbReference>
<feature type="binding site" evidence="11">
    <location>
        <position position="163"/>
    </location>
    <ligand>
        <name>CTP</name>
        <dbReference type="ChEBI" id="CHEBI:37563"/>
    </ligand>
</feature>
<dbReference type="SUPFAM" id="SSF81301">
    <property type="entry name" value="Nucleotidyltransferase"/>
    <property type="match status" value="1"/>
</dbReference>
<dbReference type="GO" id="GO:0160016">
    <property type="term" value="F:CCACCA tRNA nucleotidyltransferase activity"/>
    <property type="evidence" value="ECO:0007669"/>
    <property type="project" value="RHEA"/>
</dbReference>
<dbReference type="GO" id="GO:0005524">
    <property type="term" value="F:ATP binding"/>
    <property type="evidence" value="ECO:0007669"/>
    <property type="project" value="UniProtKB-UniRule"/>
</dbReference>